<dbReference type="Proteomes" id="UP001221838">
    <property type="component" value="Unassembled WGS sequence"/>
</dbReference>
<dbReference type="InterPro" id="IPR016181">
    <property type="entry name" value="Acyl_CoA_acyltransferase"/>
</dbReference>
<accession>A0ABT5D7F5</accession>
<dbReference type="SUPFAM" id="SSF55729">
    <property type="entry name" value="Acyl-CoA N-acyltransferases (Nat)"/>
    <property type="match status" value="1"/>
</dbReference>
<gene>
    <name evidence="1" type="ORF">POL68_11095</name>
</gene>
<dbReference type="RefSeq" id="WP_272137208.1">
    <property type="nucleotide sequence ID" value="NZ_JAQNDM010000002.1"/>
</dbReference>
<protein>
    <recommendedName>
        <fullName evidence="3">N-acetyltransferase domain-containing protein</fullName>
    </recommendedName>
</protein>
<sequence length="127" mass="14201">MVDDEFQRSLWGTDSPVVALPRRKTIALAMLQIAFLDVLSRLRQTRIALSCLPRHVPFYEKLGFETYGPAFEHATLLGDPAGLDAGLYRVMLWDFSRLASAPKNGPSSVHAAGRLLEVILEPLRRLL</sequence>
<comment type="caution">
    <text evidence="1">The sequence shown here is derived from an EMBL/GenBank/DDBJ whole genome shotgun (WGS) entry which is preliminary data.</text>
</comment>
<dbReference type="Gene3D" id="3.40.630.30">
    <property type="match status" value="1"/>
</dbReference>
<reference evidence="1 2" key="1">
    <citation type="submission" date="2022-11" db="EMBL/GenBank/DDBJ databases">
        <title>Minimal conservation of predation-associated metabolite biosynthetic gene clusters underscores biosynthetic potential of Myxococcota including descriptions for ten novel species: Archangium lansinium sp. nov., Myxococcus landrumus sp. nov., Nannocystis bai.</title>
        <authorList>
            <person name="Ahearne A."/>
            <person name="Stevens C."/>
            <person name="Dowd S."/>
        </authorList>
    </citation>
    <scope>NUCLEOTIDE SEQUENCE [LARGE SCALE GENOMIC DNA]</scope>
    <source>
        <strain evidence="1 2">NCWAL01</strain>
    </source>
</reference>
<name>A0ABT5D7F5_9BACT</name>
<dbReference type="EMBL" id="JAQNDM010000002">
    <property type="protein sequence ID" value="MDC0709010.1"/>
    <property type="molecule type" value="Genomic_DNA"/>
</dbReference>
<evidence type="ECO:0000313" key="2">
    <source>
        <dbReference type="Proteomes" id="UP001221838"/>
    </source>
</evidence>
<proteinExistence type="predicted"/>
<evidence type="ECO:0008006" key="3">
    <source>
        <dbReference type="Google" id="ProtNLM"/>
    </source>
</evidence>
<keyword evidence="2" id="KW-1185">Reference proteome</keyword>
<evidence type="ECO:0000313" key="1">
    <source>
        <dbReference type="EMBL" id="MDC0709010.1"/>
    </source>
</evidence>
<organism evidence="1 2">
    <name type="scientific">Stigmatella ashevillensis</name>
    <dbReference type="NCBI Taxonomy" id="2995309"/>
    <lineage>
        <taxon>Bacteria</taxon>
        <taxon>Pseudomonadati</taxon>
        <taxon>Myxococcota</taxon>
        <taxon>Myxococcia</taxon>
        <taxon>Myxococcales</taxon>
        <taxon>Cystobacterineae</taxon>
        <taxon>Archangiaceae</taxon>
        <taxon>Stigmatella</taxon>
    </lineage>
</organism>